<dbReference type="InterPro" id="IPR000524">
    <property type="entry name" value="Tscrpt_reg_HTH_GntR"/>
</dbReference>
<accession>A0ABT1RKQ9</accession>
<dbReference type="Gene3D" id="3.40.640.10">
    <property type="entry name" value="Type I PLP-dependent aspartate aminotransferase-like (Major domain)"/>
    <property type="match status" value="1"/>
</dbReference>
<dbReference type="PANTHER" id="PTHR46577">
    <property type="entry name" value="HTH-TYPE TRANSCRIPTIONAL REGULATORY PROTEIN GABR"/>
    <property type="match status" value="1"/>
</dbReference>
<dbReference type="CDD" id="cd07377">
    <property type="entry name" value="WHTH_GntR"/>
    <property type="match status" value="1"/>
</dbReference>
<evidence type="ECO:0000256" key="1">
    <source>
        <dbReference type="ARBA" id="ARBA00005384"/>
    </source>
</evidence>
<dbReference type="PANTHER" id="PTHR46577:SF1">
    <property type="entry name" value="HTH-TYPE TRANSCRIPTIONAL REGULATORY PROTEIN GABR"/>
    <property type="match status" value="1"/>
</dbReference>
<evidence type="ECO:0000313" key="8">
    <source>
        <dbReference type="Proteomes" id="UP001524502"/>
    </source>
</evidence>
<dbReference type="PROSITE" id="PS50949">
    <property type="entry name" value="HTH_GNTR"/>
    <property type="match status" value="1"/>
</dbReference>
<evidence type="ECO:0000313" key="7">
    <source>
        <dbReference type="EMBL" id="MCQ4635767.1"/>
    </source>
</evidence>
<reference evidence="7 8" key="1">
    <citation type="submission" date="2022-06" db="EMBL/GenBank/DDBJ databases">
        <title>Isolation of gut microbiota from human fecal samples.</title>
        <authorList>
            <person name="Pamer E.G."/>
            <person name="Barat B."/>
            <person name="Waligurski E."/>
            <person name="Medina S."/>
            <person name="Paddock L."/>
            <person name="Mostad J."/>
        </authorList>
    </citation>
    <scope>NUCLEOTIDE SEQUENCE [LARGE SCALE GENOMIC DNA]</scope>
    <source>
        <strain evidence="7 8">SL.3.17</strain>
    </source>
</reference>
<dbReference type="InterPro" id="IPR015424">
    <property type="entry name" value="PyrdxlP-dep_Trfase"/>
</dbReference>
<name>A0ABT1RKQ9_9FIRM</name>
<dbReference type="Gene3D" id="1.10.10.10">
    <property type="entry name" value="Winged helix-like DNA-binding domain superfamily/Winged helix DNA-binding domain"/>
    <property type="match status" value="1"/>
</dbReference>
<keyword evidence="2" id="KW-0663">Pyridoxal phosphate</keyword>
<organism evidence="7 8">
    <name type="scientific">Anaerovorax odorimutans</name>
    <dbReference type="NCBI Taxonomy" id="109327"/>
    <lineage>
        <taxon>Bacteria</taxon>
        <taxon>Bacillati</taxon>
        <taxon>Bacillota</taxon>
        <taxon>Clostridia</taxon>
        <taxon>Peptostreptococcales</taxon>
        <taxon>Anaerovoracaceae</taxon>
        <taxon>Anaerovorax</taxon>
    </lineage>
</organism>
<keyword evidence="7" id="KW-0808">Transferase</keyword>
<sequence>MIILDRTIKKPLYAQIYEHIREEIKSGELKEGHRLSATRIQAENLGVSRNTVELAYLQLCSEGYLENKRGSGYYVKYVDTSLIDSDAVTKRLKDFHKERTAGRSYRYDMKYGNCHMEDFPMAKWRKATEKALDEGGGSKLAVYGDSCGDMELRSYLADYLERTRGVTCGPDQIIIGGGTQYLLSILVQLLRPGRCAIEEPGYDGVRSVLENHQVEAVPVPVGQNGIDLSALKEKNVDAVYVTPSHQFPLGAVMPIQTRMELLRMAQEKNFFLIEDDYDSIFRYGARSIPSMQGLDPGGKVIYMGSVSKALAPSLRLAYMVLPAELKNRYDMWFSEYHNTVSSVVQGALRIFMEEGGWERHIRKICLANKRKHDILVAELEKGLGDGFRILGKGAGLHLIIEAHFLTTEEMLVRIEQQGVKVYSMERYFALGSKRNLVMAGFGGIRQADIGDAAARIVRALSN</sequence>
<feature type="domain" description="HTH gntR-type" evidence="6">
    <location>
        <begin position="10"/>
        <end position="78"/>
    </location>
</feature>
<gene>
    <name evidence="7" type="ORF">NE619_03430</name>
</gene>
<dbReference type="SUPFAM" id="SSF46785">
    <property type="entry name" value="Winged helix' DNA-binding domain"/>
    <property type="match status" value="1"/>
</dbReference>
<evidence type="ECO:0000256" key="5">
    <source>
        <dbReference type="ARBA" id="ARBA00023163"/>
    </source>
</evidence>
<dbReference type="GO" id="GO:0008483">
    <property type="term" value="F:transaminase activity"/>
    <property type="evidence" value="ECO:0007669"/>
    <property type="project" value="UniProtKB-KW"/>
</dbReference>
<dbReference type="Pfam" id="PF00392">
    <property type="entry name" value="GntR"/>
    <property type="match status" value="1"/>
</dbReference>
<comment type="caution">
    <text evidence="7">The sequence shown here is derived from an EMBL/GenBank/DDBJ whole genome shotgun (WGS) entry which is preliminary data.</text>
</comment>
<evidence type="ECO:0000259" key="6">
    <source>
        <dbReference type="PROSITE" id="PS50949"/>
    </source>
</evidence>
<protein>
    <submittedName>
        <fullName evidence="7">PLP-dependent aminotransferase family protein</fullName>
    </submittedName>
</protein>
<keyword evidence="4" id="KW-0238">DNA-binding</keyword>
<proteinExistence type="inferred from homology"/>
<evidence type="ECO:0000256" key="2">
    <source>
        <dbReference type="ARBA" id="ARBA00022898"/>
    </source>
</evidence>
<dbReference type="InterPro" id="IPR036390">
    <property type="entry name" value="WH_DNA-bd_sf"/>
</dbReference>
<keyword evidence="3" id="KW-0805">Transcription regulation</keyword>
<evidence type="ECO:0000256" key="4">
    <source>
        <dbReference type="ARBA" id="ARBA00023125"/>
    </source>
</evidence>
<keyword evidence="5" id="KW-0804">Transcription</keyword>
<dbReference type="SMART" id="SM00345">
    <property type="entry name" value="HTH_GNTR"/>
    <property type="match status" value="1"/>
</dbReference>
<dbReference type="SUPFAM" id="SSF53383">
    <property type="entry name" value="PLP-dependent transferases"/>
    <property type="match status" value="1"/>
</dbReference>
<dbReference type="InterPro" id="IPR004839">
    <property type="entry name" value="Aminotransferase_I/II_large"/>
</dbReference>
<dbReference type="EMBL" id="JANFXK010000002">
    <property type="protein sequence ID" value="MCQ4635767.1"/>
    <property type="molecule type" value="Genomic_DNA"/>
</dbReference>
<dbReference type="Pfam" id="PF00155">
    <property type="entry name" value="Aminotran_1_2"/>
    <property type="match status" value="1"/>
</dbReference>
<dbReference type="InterPro" id="IPR051446">
    <property type="entry name" value="HTH_trans_reg/aminotransferase"/>
</dbReference>
<dbReference type="Proteomes" id="UP001524502">
    <property type="component" value="Unassembled WGS sequence"/>
</dbReference>
<comment type="similarity">
    <text evidence="1">In the C-terminal section; belongs to the class-I pyridoxal-phosphate-dependent aminotransferase family.</text>
</comment>
<dbReference type="InterPro" id="IPR015421">
    <property type="entry name" value="PyrdxlP-dep_Trfase_major"/>
</dbReference>
<dbReference type="RefSeq" id="WP_256130953.1">
    <property type="nucleotide sequence ID" value="NZ_JANFXK010000002.1"/>
</dbReference>
<dbReference type="InterPro" id="IPR036388">
    <property type="entry name" value="WH-like_DNA-bd_sf"/>
</dbReference>
<keyword evidence="8" id="KW-1185">Reference proteome</keyword>
<keyword evidence="7" id="KW-0032">Aminotransferase</keyword>
<dbReference type="CDD" id="cd00609">
    <property type="entry name" value="AAT_like"/>
    <property type="match status" value="1"/>
</dbReference>
<evidence type="ECO:0000256" key="3">
    <source>
        <dbReference type="ARBA" id="ARBA00023015"/>
    </source>
</evidence>